<evidence type="ECO:0000259" key="23">
    <source>
        <dbReference type="PROSITE" id="PS51733"/>
    </source>
</evidence>
<evidence type="ECO:0000313" key="25">
    <source>
        <dbReference type="Proteomes" id="UP000030106"/>
    </source>
</evidence>
<keyword evidence="15" id="KW-0133">Cell shape</keyword>
<dbReference type="InterPro" id="IPR020605">
    <property type="entry name" value="Octanoyltransferase_CS"/>
</dbReference>
<evidence type="ECO:0000256" key="5">
    <source>
        <dbReference type="ARBA" id="ARBA00007164"/>
    </source>
</evidence>
<dbReference type="PANTHER" id="PTHR10993:SF7">
    <property type="entry name" value="LIPOYLTRANSFERASE 2, MITOCHONDRIAL-RELATED"/>
    <property type="match status" value="1"/>
</dbReference>
<comment type="pathway">
    <text evidence="4">Protein modification; protein lipoylation via endogenous pathway; protein N(6)-(lipoyl)lysine from octanoyl-[acyl-carrier-protein]: step 1/2.</text>
</comment>
<dbReference type="Pfam" id="PF07943">
    <property type="entry name" value="PBP5_C"/>
    <property type="match status" value="1"/>
</dbReference>
<evidence type="ECO:0000256" key="21">
    <source>
        <dbReference type="ARBA" id="ARBA00060592"/>
    </source>
</evidence>
<dbReference type="Gene3D" id="3.30.930.10">
    <property type="entry name" value="Bira Bifunctional Protein, Domain 2"/>
    <property type="match status" value="1"/>
</dbReference>
<dbReference type="GO" id="GO:0008360">
    <property type="term" value="P:regulation of cell shape"/>
    <property type="evidence" value="ECO:0007669"/>
    <property type="project" value="UniProtKB-KW"/>
</dbReference>
<keyword evidence="14" id="KW-0378">Hydrolase</keyword>
<dbReference type="UniPathway" id="UPA00219"/>
<name>A0A0A2VY31_BEABA</name>
<evidence type="ECO:0000256" key="12">
    <source>
        <dbReference type="ARBA" id="ARBA00022679"/>
    </source>
</evidence>
<dbReference type="SUPFAM" id="SSF69189">
    <property type="entry name" value="Penicillin-binding protein associated domain"/>
    <property type="match status" value="1"/>
</dbReference>
<evidence type="ECO:0000256" key="10">
    <source>
        <dbReference type="ARBA" id="ARBA00022645"/>
    </source>
</evidence>
<dbReference type="InterPro" id="IPR012907">
    <property type="entry name" value="Peptidase_S11_C"/>
</dbReference>
<sequence length="709" mass="77882">MNTAPSARFVKRLALTSAFALAAMASAQADDLNIKTMIPGVPQIDAEAYILIDYNSGKVLAESNADARRDPASLTKMMTSYVIGQAMKAGKFDDNAMVTIGKDAWATGNPVFKGSSLMFLQPGMQVPVNKLVRGINLQSGNDACVAMADFVAGSQDAFVSLMNGYVSALGLKNTHFQTVHGLDAEGQYSSARDMALIGQALIRDVPNEYAIYKEKEFTFNNIRQTNRNGLLWDTSLNVDGIKTGHTDAAGYNLVASATEGQMRLISAVLGGHTYKGRETESKKLLTWGFRFFETVSPLKAGKEFASEPAWFGDNDRASLGVDKDVYLTIPRGRMKDLKASYVLTTSELHAPLQKNQVVGTINFQLDGKTIEQRPVEVDPIYLASKQLPPAGGSYYFYCRNAGAPMKTKLNELLEFPTSFTYKVMGLAKPELVDLVVEVVQRHAPGDYTPQVKPSSKGNYHSVSITINATHIEQVETLYEELGNIEIPPFSPGDAVLSQDTILIRTLGLQPYEPVSQAMHDFTDTRDDTTADEIWLVEHPQVFTQGQAGKAEHVLMPGDIPVVQSDRGGQVTFHGPGQQVMYLLLNLKRRKLGVRELVTILEQTVVNTLAEYDIQAYPRADAPGVYVDGRKICSLGLRIRKGCSFHGLALNINMDLSPFLRINPCGYAGLEMTQVSHFVEGITVHDIQPRLVENFIALLNHPPYQYPDAE</sequence>
<dbReference type="GO" id="GO:0071555">
    <property type="term" value="P:cell wall organization"/>
    <property type="evidence" value="ECO:0007669"/>
    <property type="project" value="UniProtKB-KW"/>
</dbReference>
<dbReference type="GO" id="GO:0009249">
    <property type="term" value="P:protein lipoylation"/>
    <property type="evidence" value="ECO:0007669"/>
    <property type="project" value="InterPro"/>
</dbReference>
<comment type="pathway">
    <text evidence="3">Cell wall biogenesis; peptidoglycan biosynthesis.</text>
</comment>
<dbReference type="HAMAP" id="MF_00659">
    <property type="entry name" value="UPF0250"/>
    <property type="match status" value="1"/>
</dbReference>
<dbReference type="PROSITE" id="PS01313">
    <property type="entry name" value="LIPB"/>
    <property type="match status" value="1"/>
</dbReference>
<dbReference type="HAMAP" id="MF_00013">
    <property type="entry name" value="LipB"/>
    <property type="match status" value="1"/>
</dbReference>
<dbReference type="SUPFAM" id="SSF55681">
    <property type="entry name" value="Class II aaRS and biotin synthetases"/>
    <property type="match status" value="1"/>
</dbReference>
<keyword evidence="9" id="KW-0997">Cell inner membrane</keyword>
<dbReference type="GO" id="GO:0009002">
    <property type="term" value="F:serine-type D-Ala-D-Ala carboxypeptidase activity"/>
    <property type="evidence" value="ECO:0007669"/>
    <property type="project" value="UniProtKB-EC"/>
</dbReference>
<comment type="caution">
    <text evidence="24">The sequence shown here is derived from an EMBL/GenBank/DDBJ whole genome shotgun (WGS) entry which is preliminary data.</text>
</comment>
<dbReference type="SUPFAM" id="SSF56601">
    <property type="entry name" value="beta-lactamase/transpeptidase-like"/>
    <property type="match status" value="1"/>
</dbReference>
<keyword evidence="19" id="KW-0961">Cell wall biogenesis/degradation</keyword>
<dbReference type="InterPro" id="IPR001967">
    <property type="entry name" value="Peptidase_S11_N"/>
</dbReference>
<dbReference type="GO" id="GO:0005886">
    <property type="term" value="C:plasma membrane"/>
    <property type="evidence" value="ECO:0007669"/>
    <property type="project" value="UniProtKB-SubCell"/>
</dbReference>
<keyword evidence="10 24" id="KW-0121">Carboxypeptidase</keyword>
<evidence type="ECO:0000256" key="11">
    <source>
        <dbReference type="ARBA" id="ARBA00022670"/>
    </source>
</evidence>
<dbReference type="InterPro" id="IPR007454">
    <property type="entry name" value="UPF0250_YbeD-like"/>
</dbReference>
<dbReference type="PANTHER" id="PTHR10993">
    <property type="entry name" value="OCTANOYLTRANSFERASE"/>
    <property type="match status" value="1"/>
</dbReference>
<dbReference type="InterPro" id="IPR015956">
    <property type="entry name" value="Peniciliin-bd_prot_C_sf"/>
</dbReference>
<dbReference type="NCBIfam" id="TIGR00214">
    <property type="entry name" value="lipB"/>
    <property type="match status" value="1"/>
</dbReference>
<comment type="similarity">
    <text evidence="6">Belongs to the LipB family.</text>
</comment>
<dbReference type="InterPro" id="IPR045864">
    <property type="entry name" value="aa-tRNA-synth_II/BPL/LPL"/>
</dbReference>
<comment type="similarity">
    <text evidence="5">Belongs to the peptidase S11 family.</text>
</comment>
<keyword evidence="18" id="KW-0012">Acyltransferase</keyword>
<dbReference type="InterPro" id="IPR018044">
    <property type="entry name" value="Peptidase_S11"/>
</dbReference>
<evidence type="ECO:0000256" key="16">
    <source>
        <dbReference type="ARBA" id="ARBA00022984"/>
    </source>
</evidence>
<dbReference type="GO" id="GO:0033819">
    <property type="term" value="F:lipoyl(octanoyl) transferase activity"/>
    <property type="evidence" value="ECO:0007669"/>
    <property type="project" value="InterPro"/>
</dbReference>
<organism evidence="24 25">
    <name type="scientific">Beauveria bassiana D1-5</name>
    <dbReference type="NCBI Taxonomy" id="1245745"/>
    <lineage>
        <taxon>Eukaryota</taxon>
        <taxon>Fungi</taxon>
        <taxon>Dikarya</taxon>
        <taxon>Ascomycota</taxon>
        <taxon>Pezizomycotina</taxon>
        <taxon>Sordariomycetes</taxon>
        <taxon>Hypocreomycetidae</taxon>
        <taxon>Hypocreales</taxon>
        <taxon>Cordycipitaceae</taxon>
        <taxon>Beauveria</taxon>
    </lineage>
</organism>
<keyword evidence="17" id="KW-0472">Membrane</keyword>
<keyword evidence="11" id="KW-0645">Protease</keyword>
<dbReference type="UniPathway" id="UPA00538">
    <property type="reaction ID" value="UER00592"/>
</dbReference>
<feature type="signal peptide" evidence="22">
    <location>
        <begin position="1"/>
        <end position="29"/>
    </location>
</feature>
<evidence type="ECO:0000256" key="8">
    <source>
        <dbReference type="ARBA" id="ARBA00022490"/>
    </source>
</evidence>
<dbReference type="InterPro" id="IPR012338">
    <property type="entry name" value="Beta-lactam/transpept-like"/>
</dbReference>
<dbReference type="SUPFAM" id="SSF117991">
    <property type="entry name" value="YbeD/HP0495-like"/>
    <property type="match status" value="1"/>
</dbReference>
<dbReference type="AlphaFoldDB" id="A0A0A2VY31"/>
<comment type="pathway">
    <text evidence="21">Glycan biosynthesis.</text>
</comment>
<evidence type="ECO:0000256" key="6">
    <source>
        <dbReference type="ARBA" id="ARBA00007907"/>
    </source>
</evidence>
<evidence type="ECO:0000256" key="14">
    <source>
        <dbReference type="ARBA" id="ARBA00022801"/>
    </source>
</evidence>
<evidence type="ECO:0000256" key="4">
    <source>
        <dbReference type="ARBA" id="ARBA00004821"/>
    </source>
</evidence>
<proteinExistence type="inferred from homology"/>
<dbReference type="Pfam" id="PF00768">
    <property type="entry name" value="Peptidase_S11"/>
    <property type="match status" value="1"/>
</dbReference>
<dbReference type="Gene3D" id="3.40.710.10">
    <property type="entry name" value="DD-peptidase/beta-lactamase superfamily"/>
    <property type="match status" value="1"/>
</dbReference>
<accession>A0A0A2VY31</accession>
<keyword evidence="7" id="KW-1003">Cell membrane</keyword>
<keyword evidence="16" id="KW-0573">Peptidoglycan synthesis</keyword>
<dbReference type="Pfam" id="PF21948">
    <property type="entry name" value="LplA-B_cat"/>
    <property type="match status" value="1"/>
</dbReference>
<evidence type="ECO:0000256" key="3">
    <source>
        <dbReference type="ARBA" id="ARBA00004752"/>
    </source>
</evidence>
<comment type="catalytic activity">
    <reaction evidence="20">
        <text>Preferential cleavage: (Ac)2-L-Lys-D-Ala-|-D-Ala. Also transpeptidation of peptidyl-alanyl moieties that are N-acyl substituents of D-alanine.</text>
        <dbReference type="EC" id="3.4.16.4"/>
    </reaction>
</comment>
<dbReference type="NCBIfam" id="NF003447">
    <property type="entry name" value="PRK04998.1"/>
    <property type="match status" value="1"/>
</dbReference>
<evidence type="ECO:0000256" key="1">
    <source>
        <dbReference type="ARBA" id="ARBA00003217"/>
    </source>
</evidence>
<comment type="subcellular location">
    <subcellularLocation>
        <location evidence="2">Cell inner membrane</location>
        <topology evidence="2">Peripheral membrane protein</topology>
    </subcellularLocation>
</comment>
<reference evidence="24 25" key="1">
    <citation type="submission" date="2012-10" db="EMBL/GenBank/DDBJ databases">
        <title>Genome sequencing and analysis of entomopathogenic fungi Beauveria bassiana D1-5.</title>
        <authorList>
            <person name="Li Q."/>
            <person name="Wang L."/>
            <person name="Zhang Z."/>
            <person name="Wang Q."/>
            <person name="Ren J."/>
            <person name="Wang M."/>
            <person name="Xu W."/>
            <person name="Wang J."/>
            <person name="Lu Y."/>
            <person name="Du Q."/>
            <person name="Sun Z."/>
        </authorList>
    </citation>
    <scope>NUCLEOTIDE SEQUENCE [LARGE SCALE GENOMIC DNA]</scope>
    <source>
        <strain evidence="24 25">D1-5</strain>
    </source>
</reference>
<evidence type="ECO:0000313" key="24">
    <source>
        <dbReference type="EMBL" id="KGQ11267.1"/>
    </source>
</evidence>
<dbReference type="Proteomes" id="UP000030106">
    <property type="component" value="Unassembled WGS sequence"/>
</dbReference>
<dbReference type="InterPro" id="IPR000544">
    <property type="entry name" value="Octanoyltransferase"/>
</dbReference>
<feature type="domain" description="BPL/LPL catalytic" evidence="23">
    <location>
        <begin position="527"/>
        <end position="702"/>
    </location>
</feature>
<evidence type="ECO:0000256" key="13">
    <source>
        <dbReference type="ARBA" id="ARBA00022729"/>
    </source>
</evidence>
<keyword evidence="8" id="KW-0963">Cytoplasm</keyword>
<feature type="chain" id="PRO_5002006855" evidence="22">
    <location>
        <begin position="30"/>
        <end position="709"/>
    </location>
</feature>
<evidence type="ECO:0000256" key="22">
    <source>
        <dbReference type="SAM" id="SignalP"/>
    </source>
</evidence>
<dbReference type="SMART" id="SM00936">
    <property type="entry name" value="PBP5_C"/>
    <property type="match status" value="1"/>
</dbReference>
<dbReference type="FunFam" id="2.60.410.10:FF:000001">
    <property type="entry name" value="D-alanyl-D-alanine carboxypeptidase dacA"/>
    <property type="match status" value="1"/>
</dbReference>
<evidence type="ECO:0000256" key="7">
    <source>
        <dbReference type="ARBA" id="ARBA00022475"/>
    </source>
</evidence>
<dbReference type="HOGENOM" id="CLU_389309_0_0_1"/>
<dbReference type="EMBL" id="ANFO01000229">
    <property type="protein sequence ID" value="KGQ11267.1"/>
    <property type="molecule type" value="Genomic_DNA"/>
</dbReference>
<comment type="function">
    <text evidence="1">Removes C-terminal D-alanyl residues from sugar-peptide cell wall precursors.</text>
</comment>
<dbReference type="InterPro" id="IPR004143">
    <property type="entry name" value="BPL_LPL_catalytic"/>
</dbReference>
<evidence type="ECO:0000256" key="19">
    <source>
        <dbReference type="ARBA" id="ARBA00023316"/>
    </source>
</evidence>
<dbReference type="NCBIfam" id="NF008059">
    <property type="entry name" value="PRK10793.1"/>
    <property type="match status" value="1"/>
</dbReference>
<evidence type="ECO:0000256" key="20">
    <source>
        <dbReference type="ARBA" id="ARBA00034000"/>
    </source>
</evidence>
<protein>
    <submittedName>
        <fullName evidence="24">D-alanyl-D-alanine carboxypeptidase dacA</fullName>
    </submittedName>
</protein>
<dbReference type="FunFam" id="3.40.710.10:FF:000001">
    <property type="entry name" value="D-alanyl-D-alanine serine-type carboxypeptidase"/>
    <property type="match status" value="1"/>
</dbReference>
<dbReference type="InterPro" id="IPR037167">
    <property type="entry name" value="Peptidase_S11_C_sf"/>
</dbReference>
<keyword evidence="12" id="KW-0808">Transferase</keyword>
<dbReference type="FunFam" id="3.30.70.260:FF:000002">
    <property type="entry name" value="UPF0250 protein YbeD"/>
    <property type="match status" value="1"/>
</dbReference>
<evidence type="ECO:0000256" key="9">
    <source>
        <dbReference type="ARBA" id="ARBA00022519"/>
    </source>
</evidence>
<dbReference type="Gene3D" id="2.60.410.10">
    <property type="entry name" value="D-Ala-D-Ala carboxypeptidase, C-terminal domain"/>
    <property type="match status" value="1"/>
</dbReference>
<keyword evidence="13 22" id="KW-0732">Signal</keyword>
<dbReference type="CDD" id="cd16444">
    <property type="entry name" value="LipB"/>
    <property type="match status" value="1"/>
</dbReference>
<dbReference type="InterPro" id="IPR027471">
    <property type="entry name" value="YbeD-like_sf"/>
</dbReference>
<evidence type="ECO:0000256" key="2">
    <source>
        <dbReference type="ARBA" id="ARBA00004417"/>
    </source>
</evidence>
<evidence type="ECO:0000256" key="17">
    <source>
        <dbReference type="ARBA" id="ARBA00023136"/>
    </source>
</evidence>
<dbReference type="GO" id="GO:0006508">
    <property type="term" value="P:proteolysis"/>
    <property type="evidence" value="ECO:0007669"/>
    <property type="project" value="UniProtKB-KW"/>
</dbReference>
<evidence type="ECO:0000256" key="18">
    <source>
        <dbReference type="ARBA" id="ARBA00023315"/>
    </source>
</evidence>
<gene>
    <name evidence="24" type="ORF">BBAD15_g2997</name>
</gene>
<dbReference type="NCBIfam" id="NF010922">
    <property type="entry name" value="PRK14342.1"/>
    <property type="match status" value="1"/>
</dbReference>
<dbReference type="Gene3D" id="3.30.70.260">
    <property type="match status" value="1"/>
</dbReference>
<dbReference type="FunFam" id="3.30.930.10:FF:000020">
    <property type="entry name" value="Octanoyltransferase"/>
    <property type="match status" value="1"/>
</dbReference>
<dbReference type="PROSITE" id="PS51733">
    <property type="entry name" value="BPL_LPL_CATALYTIC"/>
    <property type="match status" value="1"/>
</dbReference>
<dbReference type="STRING" id="1245745.A0A0A2VY31"/>
<dbReference type="Pfam" id="PF04359">
    <property type="entry name" value="DUF493"/>
    <property type="match status" value="1"/>
</dbReference>
<dbReference type="PRINTS" id="PR00725">
    <property type="entry name" value="DADACBPTASE1"/>
</dbReference>
<evidence type="ECO:0000256" key="15">
    <source>
        <dbReference type="ARBA" id="ARBA00022960"/>
    </source>
</evidence>